<dbReference type="PROSITE" id="PS00028">
    <property type="entry name" value="ZINC_FINGER_C2H2_1"/>
    <property type="match status" value="1"/>
</dbReference>
<dbReference type="PANTHER" id="PTHR43530:SF1">
    <property type="entry name" value="QUEUINE TRNA-RIBOSYLTRANSFERASE CATALYTIC SUBUNIT 1"/>
    <property type="match status" value="1"/>
</dbReference>
<dbReference type="InterPro" id="IPR013087">
    <property type="entry name" value="Znf_C2H2_type"/>
</dbReference>
<dbReference type="InterPro" id="IPR036511">
    <property type="entry name" value="TGT-like_sf"/>
</dbReference>
<protein>
    <submittedName>
        <fullName evidence="5">C2H2-type domain-containing protein</fullName>
    </submittedName>
</protein>
<dbReference type="GO" id="GO:0008479">
    <property type="term" value="F:tRNA-guanosine(34) queuine transglycosylase activity"/>
    <property type="evidence" value="ECO:0007669"/>
    <property type="project" value="TreeGrafter"/>
</dbReference>
<dbReference type="Gene3D" id="3.20.20.105">
    <property type="entry name" value="Queuine tRNA-ribosyltransferase-like"/>
    <property type="match status" value="1"/>
</dbReference>
<feature type="region of interest" description="Disordered" evidence="3">
    <location>
        <begin position="306"/>
        <end position="335"/>
    </location>
</feature>
<dbReference type="GO" id="GO:0006400">
    <property type="term" value="P:tRNA modification"/>
    <property type="evidence" value="ECO:0007669"/>
    <property type="project" value="InterPro"/>
</dbReference>
<proteinExistence type="predicted"/>
<evidence type="ECO:0000256" key="2">
    <source>
        <dbReference type="PROSITE-ProRule" id="PRU00042"/>
    </source>
</evidence>
<dbReference type="InterPro" id="IPR002616">
    <property type="entry name" value="tRNA_ribo_trans-like"/>
</dbReference>
<dbReference type="GO" id="GO:0008270">
    <property type="term" value="F:zinc ion binding"/>
    <property type="evidence" value="ECO:0007669"/>
    <property type="project" value="UniProtKB-KW"/>
</dbReference>
<reference evidence="5" key="1">
    <citation type="submission" date="2016-06" db="UniProtKB">
        <authorList>
            <consortium name="WormBaseParasite"/>
        </authorList>
    </citation>
    <scope>IDENTIFICATION</scope>
</reference>
<feature type="compositionally biased region" description="Basic and acidic residues" evidence="3">
    <location>
        <begin position="309"/>
        <end position="320"/>
    </location>
</feature>
<evidence type="ECO:0000256" key="3">
    <source>
        <dbReference type="SAM" id="MobiDB-lite"/>
    </source>
</evidence>
<evidence type="ECO:0000256" key="1">
    <source>
        <dbReference type="ARBA" id="ARBA00022833"/>
    </source>
</evidence>
<evidence type="ECO:0000313" key="5">
    <source>
        <dbReference type="WBParaSite" id="ECPE_0001419901-mRNA-1"/>
    </source>
</evidence>
<accession>A0A183B4M4</accession>
<dbReference type="WBParaSite" id="ECPE_0001419901-mRNA-1">
    <property type="protein sequence ID" value="ECPE_0001419901-mRNA-1"/>
    <property type="gene ID" value="ECPE_0001419901"/>
</dbReference>
<evidence type="ECO:0000259" key="4">
    <source>
        <dbReference type="PROSITE" id="PS50157"/>
    </source>
</evidence>
<dbReference type="SUPFAM" id="SSF51713">
    <property type="entry name" value="tRNA-guanine transglycosylase"/>
    <property type="match status" value="1"/>
</dbReference>
<feature type="domain" description="C2H2-type" evidence="4">
    <location>
        <begin position="237"/>
        <end position="269"/>
    </location>
</feature>
<dbReference type="Pfam" id="PF01702">
    <property type="entry name" value="TGT"/>
    <property type="match status" value="1"/>
</dbReference>
<keyword evidence="2" id="KW-0863">Zinc-finger</keyword>
<dbReference type="GO" id="GO:0005829">
    <property type="term" value="C:cytosol"/>
    <property type="evidence" value="ECO:0007669"/>
    <property type="project" value="TreeGrafter"/>
</dbReference>
<keyword evidence="1" id="KW-0862">Zinc</keyword>
<organism evidence="5">
    <name type="scientific">Echinostoma caproni</name>
    <dbReference type="NCBI Taxonomy" id="27848"/>
    <lineage>
        <taxon>Eukaryota</taxon>
        <taxon>Metazoa</taxon>
        <taxon>Spiralia</taxon>
        <taxon>Lophotrochozoa</taxon>
        <taxon>Platyhelminthes</taxon>
        <taxon>Trematoda</taxon>
        <taxon>Digenea</taxon>
        <taxon>Plagiorchiida</taxon>
        <taxon>Echinostomata</taxon>
        <taxon>Echinostomatoidea</taxon>
        <taxon>Echinostomatidae</taxon>
        <taxon>Echinostoma</taxon>
    </lineage>
</organism>
<dbReference type="PROSITE" id="PS50157">
    <property type="entry name" value="ZINC_FINGER_C2H2_2"/>
    <property type="match status" value="1"/>
</dbReference>
<dbReference type="NCBIfam" id="TIGR00449">
    <property type="entry name" value="tgt_general"/>
    <property type="match status" value="1"/>
</dbReference>
<name>A0A183B4M4_9TREM</name>
<dbReference type="PANTHER" id="PTHR43530">
    <property type="entry name" value="QUEUINE TRNA-RIBOSYLTRANSFERASE CATALYTIC SUBUNIT 1"/>
    <property type="match status" value="1"/>
</dbReference>
<keyword evidence="2" id="KW-0479">Metal-binding</keyword>
<sequence length="483" mass="54451">LCISLPFSDATQNIQHWLPRRRGLPFRCGPHSRACLRKRDRFQTVSSRVYQRIPIRLKPSAVCQTQVLQRRHRRRFESITSTTSRSGGPMLAFKTQIRLLTLQRPSLVHKNHVYRCPLCPRNCRTLNRLRHHLTTCHADTLASAIQQNTDVLVSPPSSTNPPDVLPTPTTITTADASLRPTGPSLRTDLATGTTTVSQPKPALFLLHVEGTVDPKSIDSNVRLNGDTRSSEQTESALCCEFCGRTFQKLKFFEDHRVMCKQAIHERERRQRLRLHRQMGFRDTDEFIPSSTETTLSVPIFSSWTSSTEAPRELADSDRSDTNQITPGLRRSQRVRTSRVLLTGTKHRTRRKKQTEQQYTSECAAREVAVPLLTARASPALTFELIAECPTSRARRAQLWLPHCPGGPVETPVFMPVGTQGAMKGVTVAQLEALDCRILLGNTYHLGHRPGPEIMRKVSTSNCISSHYVHALRKISFLIILGKI</sequence>
<dbReference type="AlphaFoldDB" id="A0A183B4M4"/>